<keyword evidence="2" id="KW-1185">Reference proteome</keyword>
<accession>A0ABW0P1B0</accession>
<gene>
    <name evidence="1" type="ORF">ACFPN9_09360</name>
</gene>
<sequence length="48" mass="5343">MKIENEEQHSLAVDEVQQLSGAIEGSREEARLIELVDAIDAWNALHAL</sequence>
<comment type="caution">
    <text evidence="1">The sequence shown here is derived from an EMBL/GenBank/DDBJ whole genome shotgun (WGS) entry which is preliminary data.</text>
</comment>
<protein>
    <submittedName>
        <fullName evidence="1">Uncharacterized protein</fullName>
    </submittedName>
</protein>
<evidence type="ECO:0000313" key="2">
    <source>
        <dbReference type="Proteomes" id="UP001596060"/>
    </source>
</evidence>
<dbReference type="RefSeq" id="WP_377816613.1">
    <property type="nucleotide sequence ID" value="NZ_JBHSLU010000017.1"/>
</dbReference>
<reference evidence="2" key="1">
    <citation type="journal article" date="2019" name="Int. J. Syst. Evol. Microbiol.">
        <title>The Global Catalogue of Microorganisms (GCM) 10K type strain sequencing project: providing services to taxonomists for standard genome sequencing and annotation.</title>
        <authorList>
            <consortium name="The Broad Institute Genomics Platform"/>
            <consortium name="The Broad Institute Genome Sequencing Center for Infectious Disease"/>
            <person name="Wu L."/>
            <person name="Ma J."/>
        </authorList>
    </citation>
    <scope>NUCLEOTIDE SEQUENCE [LARGE SCALE GENOMIC DNA]</scope>
    <source>
        <strain evidence="2">CCUG 43117</strain>
    </source>
</reference>
<organism evidence="1 2">
    <name type="scientific">Bosea massiliensis</name>
    <dbReference type="NCBI Taxonomy" id="151419"/>
    <lineage>
        <taxon>Bacteria</taxon>
        <taxon>Pseudomonadati</taxon>
        <taxon>Pseudomonadota</taxon>
        <taxon>Alphaproteobacteria</taxon>
        <taxon>Hyphomicrobiales</taxon>
        <taxon>Boseaceae</taxon>
        <taxon>Bosea</taxon>
    </lineage>
</organism>
<dbReference type="Proteomes" id="UP001596060">
    <property type="component" value="Unassembled WGS sequence"/>
</dbReference>
<evidence type="ECO:0000313" key="1">
    <source>
        <dbReference type="EMBL" id="MFC5505463.1"/>
    </source>
</evidence>
<name>A0ABW0P1B0_9HYPH</name>
<dbReference type="EMBL" id="JBHSLU010000017">
    <property type="protein sequence ID" value="MFC5505463.1"/>
    <property type="molecule type" value="Genomic_DNA"/>
</dbReference>
<proteinExistence type="predicted"/>